<accession>A0ABT0C180</accession>
<protein>
    <submittedName>
        <fullName evidence="1">T9SS type A sorting domain-containing protein</fullName>
    </submittedName>
</protein>
<gene>
    <name evidence="1" type="ORF">MUN53_08410</name>
</gene>
<dbReference type="InterPro" id="IPR026444">
    <property type="entry name" value="Secre_tail"/>
</dbReference>
<keyword evidence="2" id="KW-1185">Reference proteome</keyword>
<dbReference type="RefSeq" id="WP_243324733.1">
    <property type="nucleotide sequence ID" value="NZ_JAKZMM010000017.1"/>
</dbReference>
<dbReference type="Proteomes" id="UP001165444">
    <property type="component" value="Unassembled WGS sequence"/>
</dbReference>
<evidence type="ECO:0000313" key="2">
    <source>
        <dbReference type="Proteomes" id="UP001165444"/>
    </source>
</evidence>
<reference evidence="1 2" key="1">
    <citation type="submission" date="2022-03" db="EMBL/GenBank/DDBJ databases">
        <title>Parabacteroides sp. nov. isolated from swine feces.</title>
        <authorList>
            <person name="Bak J.E."/>
        </authorList>
    </citation>
    <scope>NUCLEOTIDE SEQUENCE [LARGE SCALE GENOMIC DNA]</scope>
    <source>
        <strain evidence="1 2">AGMB00274</strain>
    </source>
</reference>
<proteinExistence type="predicted"/>
<dbReference type="NCBIfam" id="TIGR04183">
    <property type="entry name" value="Por_Secre_tail"/>
    <property type="match status" value="1"/>
</dbReference>
<name>A0ABT0C180_9BACT</name>
<dbReference type="EMBL" id="JAKZMM010000017">
    <property type="protein sequence ID" value="MCJ2380630.1"/>
    <property type="molecule type" value="Genomic_DNA"/>
</dbReference>
<evidence type="ECO:0000313" key="1">
    <source>
        <dbReference type="EMBL" id="MCJ2380630.1"/>
    </source>
</evidence>
<sequence length="524" mass="58610">MYRQDYLTYGKAWVDFEMEEGKPYWMSAPLQNVYAGDMYAPSNNGRQETAAFTDITYKGKHENGTTNSRWNPAFYQKAWDKAIAYVTKEGYTHMNENATDVAAVKSNWSIEYNDVWVPYSKGKGFYARVEDLPEANTSGKALVRLPKADTQYSYEVSTKASNNLSNPDGSPINRSNAYALMDKNVVDNTTGNDIVIDLNTDVDGDDRHFLIGNPYMTYLDMKEFFEENTNLEEKFWTLDRNGTSVGTPDVTVWSEANGYHDHTDKTAQSYVAPMTAFFVELKKDATTKTIKFTTAMMAAKPTTTDNVYTKSYSASNPILTLTAERGETRSVARLLTSDKGHDEYEASEDAVLLLDSELDAPMVYTVAGDVAAQFNTMQSIKNVPLGVYADKGEEVELTIRGISQFAEKLYLYDAVTKQSTPLDDDSYTFRVTGPSHGRFTLTSQNRISAESDICVYSPTPGQLLVMSAPEEPLQRVQVYDMSGRMVTSRDNIGNTTSQLTVPSGIYVVYAENETGNVRVKVRVR</sequence>
<comment type="caution">
    <text evidence="1">The sequence shown here is derived from an EMBL/GenBank/DDBJ whole genome shotgun (WGS) entry which is preliminary data.</text>
</comment>
<organism evidence="1 2">
    <name type="scientific">Parabacteroides faecalis</name>
    <dbReference type="NCBI Taxonomy" id="2924040"/>
    <lineage>
        <taxon>Bacteria</taxon>
        <taxon>Pseudomonadati</taxon>
        <taxon>Bacteroidota</taxon>
        <taxon>Bacteroidia</taxon>
        <taxon>Bacteroidales</taxon>
        <taxon>Tannerellaceae</taxon>
        <taxon>Parabacteroides</taxon>
    </lineage>
</organism>